<protein>
    <submittedName>
        <fullName evidence="2">Uncharacterized protein</fullName>
    </submittedName>
</protein>
<dbReference type="EMBL" id="JAJTJA010000012">
    <property type="protein sequence ID" value="KAH8691480.1"/>
    <property type="molecule type" value="Genomic_DNA"/>
</dbReference>
<reference evidence="2" key="1">
    <citation type="submission" date="2021-12" db="EMBL/GenBank/DDBJ databases">
        <title>Convergent genome expansion in fungi linked to evolution of root-endophyte symbiosis.</title>
        <authorList>
            <consortium name="DOE Joint Genome Institute"/>
            <person name="Ke Y.-H."/>
            <person name="Bonito G."/>
            <person name="Liao H.-L."/>
            <person name="Looney B."/>
            <person name="Rojas-Flechas A."/>
            <person name="Nash J."/>
            <person name="Hameed K."/>
            <person name="Schadt C."/>
            <person name="Martin F."/>
            <person name="Crous P.W."/>
            <person name="Miettinen O."/>
            <person name="Magnuson J.K."/>
            <person name="Labbe J."/>
            <person name="Jacobson D."/>
            <person name="Doktycz M.J."/>
            <person name="Veneault-Fourrey C."/>
            <person name="Kuo A."/>
            <person name="Mondo S."/>
            <person name="Calhoun S."/>
            <person name="Riley R."/>
            <person name="Ohm R."/>
            <person name="LaButti K."/>
            <person name="Andreopoulos B."/>
            <person name="Pangilinan J."/>
            <person name="Nolan M."/>
            <person name="Tritt A."/>
            <person name="Clum A."/>
            <person name="Lipzen A."/>
            <person name="Daum C."/>
            <person name="Barry K."/>
            <person name="Grigoriev I.V."/>
            <person name="Vilgalys R."/>
        </authorList>
    </citation>
    <scope>NUCLEOTIDE SEQUENCE</scope>
    <source>
        <strain evidence="2">PMI_201</strain>
    </source>
</reference>
<sequence>MKLSITSSPNYPAYPAQCKEAESSSESLEDLDFKAISSEEKHQHPYLPYTSQRQRISTSKISLNSIRQKLRSLRVDLALQIGRWWIPGRSSKILIMSFDEGLLMLQIKRAVSKKPFSTDERLQHRSHVREGLINLMISLLSDQVNETPYSHRQSEHLGLTEDVKIQMKHLIQELELALESREITGSIVSKSEALHETLYQLWNHSSHFWPPRYDLLNSIARIAAPDYIPSDRDIITTTRYVSRTQLIPLTIGPFRIALCEMNKYLSKHKRVELCDDLSAMFYQFDLGSYTKQSWTLLTEILLVFRVLMESTALKRCSVCILLLSGYTEFRRRVLDDGGGQKKGNCRHGDRGVLECVKKKFADLAQGKKHLHTVVMDDVVDVAAVRSTLQSIPWIMLRYKLRRGMKTLRL</sequence>
<evidence type="ECO:0000313" key="3">
    <source>
        <dbReference type="Proteomes" id="UP001201262"/>
    </source>
</evidence>
<accession>A0AAD4KGY4</accession>
<dbReference type="SUPFAM" id="SSF47895">
    <property type="entry name" value="Transducin (alpha subunit), insertion domain"/>
    <property type="match status" value="1"/>
</dbReference>
<dbReference type="GO" id="GO:0007165">
    <property type="term" value="P:signal transduction"/>
    <property type="evidence" value="ECO:0007669"/>
    <property type="project" value="InterPro"/>
</dbReference>
<dbReference type="Gene3D" id="3.40.50.300">
    <property type="entry name" value="P-loop containing nucleotide triphosphate hydrolases"/>
    <property type="match status" value="1"/>
</dbReference>
<evidence type="ECO:0000256" key="1">
    <source>
        <dbReference type="SAM" id="MobiDB-lite"/>
    </source>
</evidence>
<feature type="region of interest" description="Disordered" evidence="1">
    <location>
        <begin position="1"/>
        <end position="25"/>
    </location>
</feature>
<proteinExistence type="predicted"/>
<dbReference type="Gene3D" id="1.10.400.10">
    <property type="entry name" value="GI Alpha 1, domain 2-like"/>
    <property type="match status" value="1"/>
</dbReference>
<comment type="caution">
    <text evidence="2">The sequence shown here is derived from an EMBL/GenBank/DDBJ whole genome shotgun (WGS) entry which is preliminary data.</text>
</comment>
<dbReference type="InterPro" id="IPR027417">
    <property type="entry name" value="P-loop_NTPase"/>
</dbReference>
<evidence type="ECO:0000313" key="2">
    <source>
        <dbReference type="EMBL" id="KAH8691480.1"/>
    </source>
</evidence>
<feature type="compositionally biased region" description="Polar residues" evidence="1">
    <location>
        <begin position="1"/>
        <end position="10"/>
    </location>
</feature>
<dbReference type="GeneID" id="70252687"/>
<keyword evidence="3" id="KW-1185">Reference proteome</keyword>
<dbReference type="AlphaFoldDB" id="A0AAD4KGY4"/>
<dbReference type="Proteomes" id="UP001201262">
    <property type="component" value="Unassembled WGS sequence"/>
</dbReference>
<dbReference type="RefSeq" id="XP_046067572.1">
    <property type="nucleotide sequence ID" value="XM_046222400.1"/>
</dbReference>
<dbReference type="InterPro" id="IPR011025">
    <property type="entry name" value="GproteinA_insert"/>
</dbReference>
<name>A0AAD4KGY4_9EURO</name>
<organism evidence="2 3">
    <name type="scientific">Talaromyces proteolyticus</name>
    <dbReference type="NCBI Taxonomy" id="1131652"/>
    <lineage>
        <taxon>Eukaryota</taxon>
        <taxon>Fungi</taxon>
        <taxon>Dikarya</taxon>
        <taxon>Ascomycota</taxon>
        <taxon>Pezizomycotina</taxon>
        <taxon>Eurotiomycetes</taxon>
        <taxon>Eurotiomycetidae</taxon>
        <taxon>Eurotiales</taxon>
        <taxon>Trichocomaceae</taxon>
        <taxon>Talaromyces</taxon>
        <taxon>Talaromyces sect. Bacilispori</taxon>
    </lineage>
</organism>
<gene>
    <name evidence="2" type="ORF">BGW36DRAFT_53451</name>
</gene>